<dbReference type="PANTHER" id="PTHR43272">
    <property type="entry name" value="LONG-CHAIN-FATTY-ACID--COA LIGASE"/>
    <property type="match status" value="1"/>
</dbReference>
<dbReference type="Pfam" id="PF00501">
    <property type="entry name" value="AMP-binding"/>
    <property type="match status" value="1"/>
</dbReference>
<dbReference type="OrthoDB" id="9803968at2"/>
<dbReference type="InterPro" id="IPR045851">
    <property type="entry name" value="AMP-bd_C_sf"/>
</dbReference>
<evidence type="ECO:0000313" key="8">
    <source>
        <dbReference type="EMBL" id="AXV08467.1"/>
    </source>
</evidence>
<dbReference type="InterPro" id="IPR020845">
    <property type="entry name" value="AMP-binding_CS"/>
</dbReference>
<evidence type="ECO:0000256" key="2">
    <source>
        <dbReference type="ARBA" id="ARBA00022598"/>
    </source>
</evidence>
<protein>
    <recommendedName>
        <fullName evidence="6">Acyl-CoA synthetase</fullName>
    </recommendedName>
</protein>
<comment type="similarity">
    <text evidence="1">Belongs to the ATP-dependent AMP-binding enzyme family.</text>
</comment>
<dbReference type="Gene3D" id="3.40.50.12780">
    <property type="entry name" value="N-terminal domain of ligase-like"/>
    <property type="match status" value="1"/>
</dbReference>
<sequence>MPETLTREQLLEDIEGQTVGQWLLDAAAEQPDDVALRWKDGDAWQQWSWAQVLDRASRIAGTFRSWGIEPGDSVALFLRNRPEFHVADLGGLLCRAKTVSIYNSSAPEQVEYLLGHMEAKAVICDDVEFLERLLKVRGQLPDLEHVVVVDDPEDLRPDDVLSFASLLEGDPVDVESAVAASQPDDVVTLIYTSGTTGQPKGVMLDHTNICAAGQATFGLLREEDRTGQRMVSYLPMAHIAERMVSHYGWLRQRHVVTTCPDPTALLPYMVAVRPQVLFGPPRVFEKLRSGILAAVAAKGGDSAEKFEQALQVGQKVAALEADDQPVPPELAAMHQQVDAVAFAPLRTMVGLDEMRMAFTGAAPLPGFVFDFMRGIGVPFSEIYGMSENTGGMTWDPYRVKRRAVGRALPGTEVVLAEDGEVLCRGPIVTRGYYKDPERTAEAFDDDGWLHTGDIGEFDDEGYLSIVDRKKELIITAGGKNVSPANIEAMLKSLPLVGQACVIGDDRPFLTALLVLDPDAAPGWALDKGIEDRSLAALAEDPMVLEEIDRGVREVIKGFNNVEQIKKWTVLGDDWVPDSAQLTATMKLKRRGVHATYSDQIEALYDS</sequence>
<gene>
    <name evidence="8" type="ORF">DVS28_a3795</name>
</gene>
<dbReference type="SUPFAM" id="SSF56801">
    <property type="entry name" value="Acetyl-CoA synthetase-like"/>
    <property type="match status" value="1"/>
</dbReference>
<keyword evidence="3" id="KW-0276">Fatty acid metabolism</keyword>
<dbReference type="AlphaFoldDB" id="A0A346Y1X0"/>
<dbReference type="InterPro" id="IPR000873">
    <property type="entry name" value="AMP-dep_synth/lig_dom"/>
</dbReference>
<evidence type="ECO:0000256" key="5">
    <source>
        <dbReference type="ARBA" id="ARBA00024484"/>
    </source>
</evidence>
<dbReference type="RefSeq" id="WP_114592807.1">
    <property type="nucleotide sequence ID" value="NZ_CP031165.1"/>
</dbReference>
<keyword evidence="9" id="KW-1185">Reference proteome</keyword>
<evidence type="ECO:0000256" key="3">
    <source>
        <dbReference type="ARBA" id="ARBA00022832"/>
    </source>
</evidence>
<dbReference type="GO" id="GO:0016020">
    <property type="term" value="C:membrane"/>
    <property type="evidence" value="ECO:0007669"/>
    <property type="project" value="TreeGrafter"/>
</dbReference>
<keyword evidence="4" id="KW-0443">Lipid metabolism</keyword>
<dbReference type="InterPro" id="IPR042099">
    <property type="entry name" value="ANL_N_sf"/>
</dbReference>
<dbReference type="PANTHER" id="PTHR43272:SF32">
    <property type="entry name" value="AMP-DEPENDENT SYNTHETASE_LIGASE DOMAIN-CONTAINING PROTEIN"/>
    <property type="match status" value="1"/>
</dbReference>
<dbReference type="GO" id="GO:0004467">
    <property type="term" value="F:long-chain fatty acid-CoA ligase activity"/>
    <property type="evidence" value="ECO:0007669"/>
    <property type="project" value="UniProtKB-EC"/>
</dbReference>
<reference evidence="8 9" key="1">
    <citation type="submission" date="2018-09" db="EMBL/GenBank/DDBJ databases">
        <title>Complete genome sequence of Euzebya sp. DY32-46 isolated from seawater of Pacific Ocean.</title>
        <authorList>
            <person name="Xu L."/>
            <person name="Wu Y.-H."/>
            <person name="Xu X.-W."/>
        </authorList>
    </citation>
    <scope>NUCLEOTIDE SEQUENCE [LARGE SCALE GENOMIC DNA]</scope>
    <source>
        <strain evidence="8 9">DY32-46</strain>
    </source>
</reference>
<accession>A0A346Y1X0</accession>
<dbReference type="EMBL" id="CP031165">
    <property type="protein sequence ID" value="AXV08467.1"/>
    <property type="molecule type" value="Genomic_DNA"/>
</dbReference>
<organism evidence="8 9">
    <name type="scientific">Euzebya pacifica</name>
    <dbReference type="NCBI Taxonomy" id="1608957"/>
    <lineage>
        <taxon>Bacteria</taxon>
        <taxon>Bacillati</taxon>
        <taxon>Actinomycetota</taxon>
        <taxon>Nitriliruptoria</taxon>
        <taxon>Euzebyales</taxon>
    </lineage>
</organism>
<evidence type="ECO:0000313" key="9">
    <source>
        <dbReference type="Proteomes" id="UP000264006"/>
    </source>
</evidence>
<proteinExistence type="inferred from homology"/>
<dbReference type="Pfam" id="PF23562">
    <property type="entry name" value="AMP-binding_C_3"/>
    <property type="match status" value="1"/>
</dbReference>
<comment type="catalytic activity">
    <reaction evidence="5">
        <text>a long-chain fatty acid + ATP + CoA = a long-chain fatty acyl-CoA + AMP + diphosphate</text>
        <dbReference type="Rhea" id="RHEA:15421"/>
        <dbReference type="ChEBI" id="CHEBI:30616"/>
        <dbReference type="ChEBI" id="CHEBI:33019"/>
        <dbReference type="ChEBI" id="CHEBI:57287"/>
        <dbReference type="ChEBI" id="CHEBI:57560"/>
        <dbReference type="ChEBI" id="CHEBI:83139"/>
        <dbReference type="ChEBI" id="CHEBI:456215"/>
        <dbReference type="EC" id="6.2.1.3"/>
    </reaction>
    <physiologicalReaction direction="left-to-right" evidence="5">
        <dbReference type="Rhea" id="RHEA:15422"/>
    </physiologicalReaction>
</comment>
<evidence type="ECO:0000256" key="6">
    <source>
        <dbReference type="ARBA" id="ARBA00032875"/>
    </source>
</evidence>
<evidence type="ECO:0000256" key="4">
    <source>
        <dbReference type="ARBA" id="ARBA00023098"/>
    </source>
</evidence>
<dbReference type="PROSITE" id="PS00455">
    <property type="entry name" value="AMP_BINDING"/>
    <property type="match status" value="1"/>
</dbReference>
<dbReference type="KEGG" id="euz:DVS28_a3795"/>
<feature type="domain" description="AMP-dependent synthetase/ligase" evidence="7">
    <location>
        <begin position="25"/>
        <end position="433"/>
    </location>
</feature>
<name>A0A346Y1X0_9ACTN</name>
<keyword evidence="2 8" id="KW-0436">Ligase</keyword>
<dbReference type="Proteomes" id="UP000264006">
    <property type="component" value="Chromosome"/>
</dbReference>
<evidence type="ECO:0000256" key="1">
    <source>
        <dbReference type="ARBA" id="ARBA00006432"/>
    </source>
</evidence>
<dbReference type="Gene3D" id="3.30.300.30">
    <property type="match status" value="1"/>
</dbReference>
<evidence type="ECO:0000259" key="7">
    <source>
        <dbReference type="Pfam" id="PF00501"/>
    </source>
</evidence>
<dbReference type="CDD" id="cd05907">
    <property type="entry name" value="VL_LC_FACS_like"/>
    <property type="match status" value="1"/>
</dbReference>